<gene>
    <name evidence="1" type="ORF">S01H1_85107</name>
</gene>
<feature type="non-terminal residue" evidence="1">
    <location>
        <position position="1"/>
    </location>
</feature>
<protein>
    <submittedName>
        <fullName evidence="1">Uncharacterized protein</fullName>
    </submittedName>
</protein>
<reference evidence="1" key="1">
    <citation type="journal article" date="2014" name="Front. Microbiol.">
        <title>High frequency of phylogenetically diverse reductive dehalogenase-homologous genes in deep subseafloor sedimentary metagenomes.</title>
        <authorList>
            <person name="Kawai M."/>
            <person name="Futagami T."/>
            <person name="Toyoda A."/>
            <person name="Takaki Y."/>
            <person name="Nishi S."/>
            <person name="Hori S."/>
            <person name="Arai W."/>
            <person name="Tsubouchi T."/>
            <person name="Morono Y."/>
            <person name="Uchiyama I."/>
            <person name="Ito T."/>
            <person name="Fujiyama A."/>
            <person name="Inagaki F."/>
            <person name="Takami H."/>
        </authorList>
    </citation>
    <scope>NUCLEOTIDE SEQUENCE</scope>
    <source>
        <strain evidence="1">Expedition CK06-06</strain>
    </source>
</reference>
<dbReference type="AlphaFoldDB" id="X0ZGE8"/>
<comment type="caution">
    <text evidence="1">The sequence shown here is derived from an EMBL/GenBank/DDBJ whole genome shotgun (WGS) entry which is preliminary data.</text>
</comment>
<accession>X0ZGE8</accession>
<name>X0ZGE8_9ZZZZ</name>
<organism evidence="1">
    <name type="scientific">marine sediment metagenome</name>
    <dbReference type="NCBI Taxonomy" id="412755"/>
    <lineage>
        <taxon>unclassified sequences</taxon>
        <taxon>metagenomes</taxon>
        <taxon>ecological metagenomes</taxon>
    </lineage>
</organism>
<proteinExistence type="predicted"/>
<evidence type="ECO:0000313" key="1">
    <source>
        <dbReference type="EMBL" id="GAG47406.1"/>
    </source>
</evidence>
<dbReference type="EMBL" id="BARS01058319">
    <property type="protein sequence ID" value="GAG47406.1"/>
    <property type="molecule type" value="Genomic_DNA"/>
</dbReference>
<sequence>ALRDANYACHSEGAVGDRRISNYKLTEILRLRLRMTGIVRIFNGDWYIQNMLRMII</sequence>